<dbReference type="Pfam" id="PF01910">
    <property type="entry name" value="Thiamine_BP"/>
    <property type="match status" value="1"/>
</dbReference>
<reference evidence="3" key="1">
    <citation type="submission" date="2019-03" db="EMBL/GenBank/DDBJ databases">
        <title>Lake Tanganyika Metagenome-Assembled Genomes (MAGs).</title>
        <authorList>
            <person name="Tran P."/>
        </authorList>
    </citation>
    <scope>NUCLEOTIDE SEQUENCE</scope>
    <source>
        <strain evidence="3">M_DeepCast_400m_m2_100</strain>
    </source>
</reference>
<dbReference type="PANTHER" id="PTHR33777">
    <property type="entry name" value="UPF0045 PROTEIN ECM15"/>
    <property type="match status" value="1"/>
</dbReference>
<name>A0A937XB88_UNCEI</name>
<dbReference type="GO" id="GO:0005829">
    <property type="term" value="C:cytosol"/>
    <property type="evidence" value="ECO:0007669"/>
    <property type="project" value="TreeGrafter"/>
</dbReference>
<comment type="caution">
    <text evidence="3">The sequence shown here is derived from an EMBL/GenBank/DDBJ whole genome shotgun (WGS) entry which is preliminary data.</text>
</comment>
<feature type="domain" description="Thiamine-binding protein" evidence="2">
    <location>
        <begin position="17"/>
        <end position="105"/>
    </location>
</feature>
<dbReference type="Proteomes" id="UP000748308">
    <property type="component" value="Unassembled WGS sequence"/>
</dbReference>
<dbReference type="EMBL" id="VGIY01000040">
    <property type="protein sequence ID" value="MBM3316768.1"/>
    <property type="molecule type" value="Genomic_DNA"/>
</dbReference>
<comment type="similarity">
    <text evidence="1">Belongs to the UPF0045 family.</text>
</comment>
<evidence type="ECO:0000256" key="1">
    <source>
        <dbReference type="ARBA" id="ARBA00010272"/>
    </source>
</evidence>
<protein>
    <submittedName>
        <fullName evidence="3">MTH1187 family thiamine-binding protein</fullName>
    </submittedName>
</protein>
<dbReference type="Gene3D" id="3.30.70.930">
    <property type="match status" value="1"/>
</dbReference>
<organism evidence="3 4">
    <name type="scientific">Eiseniibacteriota bacterium</name>
    <dbReference type="NCBI Taxonomy" id="2212470"/>
    <lineage>
        <taxon>Bacteria</taxon>
        <taxon>Candidatus Eiseniibacteriota</taxon>
    </lineage>
</organism>
<evidence type="ECO:0000259" key="2">
    <source>
        <dbReference type="Pfam" id="PF01910"/>
    </source>
</evidence>
<dbReference type="AlphaFoldDB" id="A0A937XB88"/>
<dbReference type="InterPro" id="IPR002767">
    <property type="entry name" value="Thiamine_BP"/>
</dbReference>
<accession>A0A937XB88</accession>
<dbReference type="NCBIfam" id="TIGR00106">
    <property type="entry name" value="MTH1187 family thiamine-binding protein"/>
    <property type="match status" value="1"/>
</dbReference>
<dbReference type="InterPro" id="IPR029756">
    <property type="entry name" value="MTH1187/YkoF-like"/>
</dbReference>
<dbReference type="SUPFAM" id="SSF89957">
    <property type="entry name" value="MTH1187/YkoF-like"/>
    <property type="match status" value="1"/>
</dbReference>
<gene>
    <name evidence="3" type="ORF">FJY75_02845</name>
</gene>
<dbReference type="InterPro" id="IPR051614">
    <property type="entry name" value="UPF0045_domain"/>
</dbReference>
<proteinExistence type="inferred from homology"/>
<sequence>MDPAEKVDPATRDVLLEFSMTPLDKGESVSAFVSRSLEIIDRSGLPYRLNPMGTVVEGTWEEALAVVTRCFERMRTDCGRISVSIKIDYRCGRSGRLEGKIASLERRLGRKLRTD</sequence>
<dbReference type="PANTHER" id="PTHR33777:SF1">
    <property type="entry name" value="UPF0045 PROTEIN ECM15"/>
    <property type="match status" value="1"/>
</dbReference>
<evidence type="ECO:0000313" key="3">
    <source>
        <dbReference type="EMBL" id="MBM3316768.1"/>
    </source>
</evidence>
<evidence type="ECO:0000313" key="4">
    <source>
        <dbReference type="Proteomes" id="UP000748308"/>
    </source>
</evidence>